<dbReference type="InterPro" id="IPR018060">
    <property type="entry name" value="HTH_AraC"/>
</dbReference>
<reference evidence="5 6" key="1">
    <citation type="journal article" date="2019" name="Int. J. Syst. Evol. Microbiol.">
        <title>The Global Catalogue of Microorganisms (GCM) 10K type strain sequencing project: providing services to taxonomists for standard genome sequencing and annotation.</title>
        <authorList>
            <consortium name="The Broad Institute Genomics Platform"/>
            <consortium name="The Broad Institute Genome Sequencing Center for Infectious Disease"/>
            <person name="Wu L."/>
            <person name="Ma J."/>
        </authorList>
    </citation>
    <scope>NUCLEOTIDE SEQUENCE [LARGE SCALE GENOMIC DNA]</scope>
    <source>
        <strain evidence="5 6">JCM 14545</strain>
    </source>
</reference>
<dbReference type="RefSeq" id="WP_344416047.1">
    <property type="nucleotide sequence ID" value="NZ_BAAANN010000006.1"/>
</dbReference>
<keyword evidence="2" id="KW-0238">DNA-binding</keyword>
<dbReference type="PROSITE" id="PS01124">
    <property type="entry name" value="HTH_ARAC_FAMILY_2"/>
    <property type="match status" value="1"/>
</dbReference>
<dbReference type="PANTHER" id="PTHR46796">
    <property type="entry name" value="HTH-TYPE TRANSCRIPTIONAL ACTIVATOR RHAS-RELATED"/>
    <property type="match status" value="1"/>
</dbReference>
<proteinExistence type="predicted"/>
<dbReference type="Proteomes" id="UP001501116">
    <property type="component" value="Unassembled WGS sequence"/>
</dbReference>
<sequence>MRDAVVAAAVFLHAHACDPIRLGDVADHVGYSPFHLTRAFTREIGTSPARALAAHRFHRAKRLLLDGDDRIADICHAVGFSSVGTFTTRFAEAVGTSPTEFRRLPHDLADAPPIPASTPGAVRGGAVVAGSVRIGSSAAVALGTGPLVFVGLYPARSARGQPAVGAMLTGAGDFLLTDAPPGAFWVLATALSTRRDYDGLLVPGESVIGASPIVLHLRPGEQHVCDLPLELVERWRPPVLAALPAMASEIAQDWRRRA</sequence>
<keyword evidence="1" id="KW-0805">Transcription regulation</keyword>
<evidence type="ECO:0000256" key="1">
    <source>
        <dbReference type="ARBA" id="ARBA00023015"/>
    </source>
</evidence>
<dbReference type="SUPFAM" id="SSF46689">
    <property type="entry name" value="Homeodomain-like"/>
    <property type="match status" value="2"/>
</dbReference>
<feature type="domain" description="HTH araC/xylS-type" evidence="4">
    <location>
        <begin position="6"/>
        <end position="104"/>
    </location>
</feature>
<accession>A0ABN2QFU6</accession>
<name>A0ABN2QFU6_9PSEU</name>
<dbReference type="Pfam" id="PF12833">
    <property type="entry name" value="HTH_18"/>
    <property type="match status" value="1"/>
</dbReference>
<dbReference type="EMBL" id="BAAANN010000006">
    <property type="protein sequence ID" value="GAA1951533.1"/>
    <property type="molecule type" value="Genomic_DNA"/>
</dbReference>
<gene>
    <name evidence="5" type="ORF">GCM10009754_20510</name>
</gene>
<dbReference type="SMART" id="SM00342">
    <property type="entry name" value="HTH_ARAC"/>
    <property type="match status" value="1"/>
</dbReference>
<organism evidence="5 6">
    <name type="scientific">Amycolatopsis minnesotensis</name>
    <dbReference type="NCBI Taxonomy" id="337894"/>
    <lineage>
        <taxon>Bacteria</taxon>
        <taxon>Bacillati</taxon>
        <taxon>Actinomycetota</taxon>
        <taxon>Actinomycetes</taxon>
        <taxon>Pseudonocardiales</taxon>
        <taxon>Pseudonocardiaceae</taxon>
        <taxon>Amycolatopsis</taxon>
    </lineage>
</organism>
<evidence type="ECO:0000313" key="6">
    <source>
        <dbReference type="Proteomes" id="UP001501116"/>
    </source>
</evidence>
<evidence type="ECO:0000259" key="4">
    <source>
        <dbReference type="PROSITE" id="PS01124"/>
    </source>
</evidence>
<protein>
    <recommendedName>
        <fullName evidence="4">HTH araC/xylS-type domain-containing protein</fullName>
    </recommendedName>
</protein>
<keyword evidence="6" id="KW-1185">Reference proteome</keyword>
<evidence type="ECO:0000256" key="2">
    <source>
        <dbReference type="ARBA" id="ARBA00023125"/>
    </source>
</evidence>
<dbReference type="InterPro" id="IPR009057">
    <property type="entry name" value="Homeodomain-like_sf"/>
</dbReference>
<keyword evidence="3" id="KW-0804">Transcription</keyword>
<evidence type="ECO:0000313" key="5">
    <source>
        <dbReference type="EMBL" id="GAA1951533.1"/>
    </source>
</evidence>
<comment type="caution">
    <text evidence="5">The sequence shown here is derived from an EMBL/GenBank/DDBJ whole genome shotgun (WGS) entry which is preliminary data.</text>
</comment>
<dbReference type="InterPro" id="IPR050204">
    <property type="entry name" value="AraC_XylS_family_regulators"/>
</dbReference>
<evidence type="ECO:0000256" key="3">
    <source>
        <dbReference type="ARBA" id="ARBA00023163"/>
    </source>
</evidence>
<dbReference type="Gene3D" id="1.10.10.60">
    <property type="entry name" value="Homeodomain-like"/>
    <property type="match status" value="2"/>
</dbReference>